<accession>A0A0W0Y9Y6</accession>
<keyword evidence="3" id="KW-1185">Reference proteome</keyword>
<dbReference type="EMBL" id="LNYU01000091">
    <property type="protein sequence ID" value="KTD53735.1"/>
    <property type="molecule type" value="Genomic_DNA"/>
</dbReference>
<gene>
    <name evidence="2" type="ORF">Lsan_4145</name>
</gene>
<evidence type="ECO:0000256" key="1">
    <source>
        <dbReference type="SAM" id="Phobius"/>
    </source>
</evidence>
<protein>
    <submittedName>
        <fullName evidence="2">Uncharacterized protein</fullName>
    </submittedName>
</protein>
<dbReference type="RefSeq" id="WP_058516011.1">
    <property type="nucleotide sequence ID" value="NZ_CAAAIH010000008.1"/>
</dbReference>
<dbReference type="AlphaFoldDB" id="A0A0W0Y9Y6"/>
<comment type="caution">
    <text evidence="2">The sequence shown here is derived from an EMBL/GenBank/DDBJ whole genome shotgun (WGS) entry which is preliminary data.</text>
</comment>
<proteinExistence type="predicted"/>
<dbReference type="OrthoDB" id="5650882at2"/>
<feature type="transmembrane region" description="Helical" evidence="1">
    <location>
        <begin position="328"/>
        <end position="354"/>
    </location>
</feature>
<organism evidence="2 3">
    <name type="scientific">Legionella santicrucis</name>
    <dbReference type="NCBI Taxonomy" id="45074"/>
    <lineage>
        <taxon>Bacteria</taxon>
        <taxon>Pseudomonadati</taxon>
        <taxon>Pseudomonadota</taxon>
        <taxon>Gammaproteobacteria</taxon>
        <taxon>Legionellales</taxon>
        <taxon>Legionellaceae</taxon>
        <taxon>Legionella</taxon>
    </lineage>
</organism>
<dbReference type="Proteomes" id="UP000054703">
    <property type="component" value="Unassembled WGS sequence"/>
</dbReference>
<keyword evidence="1" id="KW-0472">Membrane</keyword>
<name>A0A0W0Y9Y6_9GAMM</name>
<evidence type="ECO:0000313" key="2">
    <source>
        <dbReference type="EMBL" id="KTD53735.1"/>
    </source>
</evidence>
<reference evidence="2 3" key="1">
    <citation type="submission" date="2015-11" db="EMBL/GenBank/DDBJ databases">
        <title>Genomic analysis of 38 Legionella species identifies large and diverse effector repertoires.</title>
        <authorList>
            <person name="Burstein D."/>
            <person name="Amaro F."/>
            <person name="Zusman T."/>
            <person name="Lifshitz Z."/>
            <person name="Cohen O."/>
            <person name="Gilbert J.A."/>
            <person name="Pupko T."/>
            <person name="Shuman H.A."/>
            <person name="Segal G."/>
        </authorList>
    </citation>
    <scope>NUCLEOTIDE SEQUENCE [LARGE SCALE GENOMIC DNA]</scope>
    <source>
        <strain evidence="2 3">SC-63-C7</strain>
    </source>
</reference>
<dbReference type="PATRIC" id="fig|45074.5.peg.4453"/>
<keyword evidence="1" id="KW-1133">Transmembrane helix</keyword>
<keyword evidence="1" id="KW-0812">Transmembrane</keyword>
<sequence length="512" mass="55126">MNIDLGNADAAVGISFSVITDFLRELTRLGRLPDHLEFDRDIGGQPSHITVLLDPLEFVMITQGPDSPRSILRILGTIEIRPASDPNAPPLTVPLEAAAKLTVILVDADPVAEIGFRYDGIDGTPSPAEIASDIDNFMNSSEVQDILTNTRLPIADSLVEGLNNTRFIDPNTKPEASEWDVEITLTPAGSDSVDAFVVSASPPTMSAALTITESFVAPRTGLAIAYNRNFLDMVLERGAAAKIGQEVDSAKITSLSMSMADNGIQITGHVIRAIDTPVIDVAPDVDIDFDGVAIPVLIRGTTGMTMDTSGIDVDVDDSDEIFYGALRWVITVGASALLFTGVGSLTALGILLWLTLVQKVWNSGVELDNAPNVLRDSLGSGLGAQLSLLADSLDDSTPAGELSVDGTPDSALVVNGNMVLFAQVIITSMMARMRSAEYSHKLRRFVIFELDDRRKFRAQELARLMQNGKIYVSSFHQVNGKYVRSNHDDSSANNLLKVFKSNETSEVVVRNQ</sequence>
<evidence type="ECO:0000313" key="3">
    <source>
        <dbReference type="Proteomes" id="UP000054703"/>
    </source>
</evidence>